<dbReference type="Pfam" id="PF07733">
    <property type="entry name" value="DNA_pol3_alpha"/>
    <property type="match status" value="1"/>
</dbReference>
<evidence type="ECO:0000259" key="13">
    <source>
        <dbReference type="Pfam" id="PF14579"/>
    </source>
</evidence>
<feature type="domain" description="DNA polymerase helix-hairpin-helix motif" evidence="13">
    <location>
        <begin position="771"/>
        <end position="861"/>
    </location>
</feature>
<feature type="domain" description="OB" evidence="10">
    <location>
        <begin position="950"/>
        <end position="1022"/>
    </location>
</feature>
<dbReference type="InterPro" id="IPR040982">
    <property type="entry name" value="DNA_pol3_finger"/>
</dbReference>
<evidence type="ECO:0000313" key="15">
    <source>
        <dbReference type="EMBL" id="SOC03229.1"/>
    </source>
</evidence>
<keyword evidence="16" id="KW-1185">Reference proteome</keyword>
<evidence type="ECO:0000259" key="10">
    <source>
        <dbReference type="Pfam" id="PF01336"/>
    </source>
</evidence>
<dbReference type="OrthoDB" id="9803237at2"/>
<keyword evidence="6" id="KW-0235">DNA replication</keyword>
<dbReference type="Pfam" id="PF14579">
    <property type="entry name" value="HHH_6"/>
    <property type="match status" value="1"/>
</dbReference>
<dbReference type="Proteomes" id="UP000219636">
    <property type="component" value="Unassembled WGS sequence"/>
</dbReference>
<dbReference type="Gene3D" id="3.20.20.140">
    <property type="entry name" value="Metal-dependent hydrolases"/>
    <property type="match status" value="1"/>
</dbReference>
<dbReference type="Gene3D" id="1.10.150.870">
    <property type="match status" value="1"/>
</dbReference>
<dbReference type="GO" id="GO:0003676">
    <property type="term" value="F:nucleic acid binding"/>
    <property type="evidence" value="ECO:0007669"/>
    <property type="project" value="InterPro"/>
</dbReference>
<dbReference type="NCBIfam" id="NF004226">
    <property type="entry name" value="PRK05673.1"/>
    <property type="match status" value="1"/>
</dbReference>
<keyword evidence="7" id="KW-0239">DNA-directed DNA polymerase</keyword>
<dbReference type="RefSeq" id="WP_097072879.1">
    <property type="nucleotide sequence ID" value="NZ_OBMQ01000003.1"/>
</dbReference>
<evidence type="ECO:0000256" key="9">
    <source>
        <dbReference type="ARBA" id="ARBA00049244"/>
    </source>
</evidence>
<feature type="domain" description="Bacterial DNA polymerase III alpha subunit NTPase" evidence="12">
    <location>
        <begin position="274"/>
        <end position="532"/>
    </location>
</feature>
<keyword evidence="4" id="KW-0808">Transferase</keyword>
<evidence type="ECO:0000259" key="14">
    <source>
        <dbReference type="Pfam" id="PF17657"/>
    </source>
</evidence>
<gene>
    <name evidence="15" type="ORF">SAMN05880501_103200</name>
</gene>
<evidence type="ECO:0000256" key="7">
    <source>
        <dbReference type="ARBA" id="ARBA00022932"/>
    </source>
</evidence>
<evidence type="ECO:0000256" key="3">
    <source>
        <dbReference type="ARBA" id="ARBA00012417"/>
    </source>
</evidence>
<evidence type="ECO:0000256" key="1">
    <source>
        <dbReference type="ARBA" id="ARBA00004496"/>
    </source>
</evidence>
<evidence type="ECO:0000259" key="12">
    <source>
        <dbReference type="Pfam" id="PF07733"/>
    </source>
</evidence>
<dbReference type="NCBIfam" id="TIGR00594">
    <property type="entry name" value="polc"/>
    <property type="match status" value="1"/>
</dbReference>
<dbReference type="InterPro" id="IPR041931">
    <property type="entry name" value="DNA_pol3_alpha_thumb_dom"/>
</dbReference>
<keyword evidence="5" id="KW-0548">Nucleotidyltransferase</keyword>
<dbReference type="Gene3D" id="1.10.10.1600">
    <property type="entry name" value="Bacterial DNA polymerase III alpha subunit, thumb domain"/>
    <property type="match status" value="1"/>
</dbReference>
<dbReference type="CDD" id="cd04485">
    <property type="entry name" value="DnaE_OBF"/>
    <property type="match status" value="1"/>
</dbReference>
<name>A0A285SBV7_9BACL</name>
<dbReference type="InterPro" id="IPR012340">
    <property type="entry name" value="NA-bd_OB-fold"/>
</dbReference>
<dbReference type="EMBL" id="OBMQ01000003">
    <property type="protein sequence ID" value="SOC03229.1"/>
    <property type="molecule type" value="Genomic_DNA"/>
</dbReference>
<evidence type="ECO:0000259" key="11">
    <source>
        <dbReference type="Pfam" id="PF02811"/>
    </source>
</evidence>
<dbReference type="InterPro" id="IPR004805">
    <property type="entry name" value="DnaE2/DnaE/PolC"/>
</dbReference>
<feature type="domain" description="DNA polymerase III alpha subunit finger" evidence="14">
    <location>
        <begin position="535"/>
        <end position="697"/>
    </location>
</feature>
<protein>
    <recommendedName>
        <fullName evidence="3">DNA-directed DNA polymerase</fullName>
        <ecNumber evidence="3">2.7.7.7</ecNumber>
    </recommendedName>
</protein>
<accession>A0A285SBV7</accession>
<evidence type="ECO:0000256" key="2">
    <source>
        <dbReference type="ARBA" id="ARBA00009496"/>
    </source>
</evidence>
<comment type="similarity">
    <text evidence="2">Belongs to the DNA polymerase type-C family. DnaE subfamily.</text>
</comment>
<dbReference type="CDD" id="cd07431">
    <property type="entry name" value="PHP_PolIIIA"/>
    <property type="match status" value="1"/>
</dbReference>
<organism evidence="15 16">
    <name type="scientific">Ureibacillus xyleni</name>
    <dbReference type="NCBI Taxonomy" id="614648"/>
    <lineage>
        <taxon>Bacteria</taxon>
        <taxon>Bacillati</taxon>
        <taxon>Bacillota</taxon>
        <taxon>Bacilli</taxon>
        <taxon>Bacillales</taxon>
        <taxon>Caryophanaceae</taxon>
        <taxon>Ureibacillus</taxon>
    </lineage>
</organism>
<dbReference type="InterPro" id="IPR004365">
    <property type="entry name" value="NA-bd_OB_tRNA"/>
</dbReference>
<evidence type="ECO:0000256" key="6">
    <source>
        <dbReference type="ARBA" id="ARBA00022705"/>
    </source>
</evidence>
<dbReference type="GO" id="GO:0008408">
    <property type="term" value="F:3'-5' exonuclease activity"/>
    <property type="evidence" value="ECO:0007669"/>
    <property type="project" value="InterPro"/>
</dbReference>
<dbReference type="InterPro" id="IPR004013">
    <property type="entry name" value="PHP_dom"/>
</dbReference>
<feature type="domain" description="PHP" evidence="11">
    <location>
        <begin position="9"/>
        <end position="123"/>
    </location>
</feature>
<evidence type="ECO:0000256" key="4">
    <source>
        <dbReference type="ARBA" id="ARBA00022679"/>
    </source>
</evidence>
<dbReference type="InterPro" id="IPR011708">
    <property type="entry name" value="DNA_pol3_alpha_NTPase_dom"/>
</dbReference>
<dbReference type="PANTHER" id="PTHR32294">
    <property type="entry name" value="DNA POLYMERASE III SUBUNIT ALPHA"/>
    <property type="match status" value="1"/>
</dbReference>
<dbReference type="AlphaFoldDB" id="A0A285SBV7"/>
<comment type="catalytic activity">
    <reaction evidence="9">
        <text>DNA(n) + a 2'-deoxyribonucleoside 5'-triphosphate = DNA(n+1) + diphosphate</text>
        <dbReference type="Rhea" id="RHEA:22508"/>
        <dbReference type="Rhea" id="RHEA-COMP:17339"/>
        <dbReference type="Rhea" id="RHEA-COMP:17340"/>
        <dbReference type="ChEBI" id="CHEBI:33019"/>
        <dbReference type="ChEBI" id="CHEBI:61560"/>
        <dbReference type="ChEBI" id="CHEBI:173112"/>
        <dbReference type="EC" id="2.7.7.7"/>
    </reaction>
</comment>
<dbReference type="GO" id="GO:0003887">
    <property type="term" value="F:DNA-directed DNA polymerase activity"/>
    <property type="evidence" value="ECO:0007669"/>
    <property type="project" value="UniProtKB-KW"/>
</dbReference>
<sequence>MSVVYPQIRTSADLLKSTIRIEELIPFLKNQEAKSCAMVNSTLYGLLPFWHSVKQAGIHPVIGLNIRVQFTSETNLPMVIYAKNNEGYKNLLKISSSISIRDDLSIPWRWLMAYSKGCIAVVPMISENGIWVQESNISLLTQVKNVFKTDVYFGISRSGGIISTNENKAIYLSEHFKINCMAIQECLFLQPEEYFPYQVAQAIETGVKLSESIHNDEKNQFTPTKYNWEAWFHDKMNWLEQSEKVLLSCQVELINQGHYMPKYPLPEGKNAETELMKLAYKGLQERLKTDAPSEIYMNRLKYELNIIQTMGYADYFLIVADFMNYARSANILTGPGRGSSASSLVAFCLYITQVDPIHYGLLFERFLNPERITLPDIDIDFVDTKRQEVIQYVAEKYGKQHVAQIITFGSLSAKAVARDVARMFNFESETLSMISRLIPNKIGITLQEAYNTSEPFRKWIESEDIRKRWFLAAKKLEGLPRNASTHAAGVVLSPIPLVEVVPIEKGHDGIYLTQWPMQEVEQVGLLKMDFLGLRNLTILENIRKSIYYTTRKLIDFNNIPLDDEKTFELLKRGDTTGIFQLESDGMKNALREISPTHFLDIVAVNALYRPGPMEFIPVYARRKANKEPVVMPHPVLEPILNETYGVIVYQEQIMQIANVMAGFTIGQADLLRRAVSKKKREVLEEQQLAFVNGSVAKGFPEQVAKEVYALIVRFADYGFPKSHAVAYSLISYQMAYLKANYPANFYAALMINATGNQEKLFQLILEARDKGIEVLRPSISKSSRIFTVEKDCIRFSLSAIKGLPHPFLQKILEIRKSKSKPFEDLFDLAVSLSAIHFNRKVMEPLIKSGALDDFQKDRATLLTTLEAAEKHAEIVRPTEENDLFTSDSFVFGKPKYVEASPMPEKIKLQFEKEVLGFYLSEHPVSLERKKWSDMNETIKSIKSSTPNTYVKFVAMVEDIRQIRTKKGELMAFIQVQDEYGSISTTLFPKQYNEVIGWIQVDRIVYIEGVFEVRNGNPQLIVKIMKNHQ</sequence>
<dbReference type="EC" id="2.7.7.7" evidence="3"/>
<comment type="subcellular location">
    <subcellularLocation>
        <location evidence="1">Cytoplasm</location>
    </subcellularLocation>
</comment>
<dbReference type="Pfam" id="PF17657">
    <property type="entry name" value="DNA_pol3_finger"/>
    <property type="match status" value="1"/>
</dbReference>
<dbReference type="InterPro" id="IPR029460">
    <property type="entry name" value="DNAPol_HHH"/>
</dbReference>
<dbReference type="PANTHER" id="PTHR32294:SF0">
    <property type="entry name" value="DNA POLYMERASE III SUBUNIT ALPHA"/>
    <property type="match status" value="1"/>
</dbReference>
<dbReference type="Pfam" id="PF02811">
    <property type="entry name" value="PHP"/>
    <property type="match status" value="1"/>
</dbReference>
<dbReference type="GO" id="GO:0006260">
    <property type="term" value="P:DNA replication"/>
    <property type="evidence" value="ECO:0007669"/>
    <property type="project" value="UniProtKB-KW"/>
</dbReference>
<evidence type="ECO:0000313" key="16">
    <source>
        <dbReference type="Proteomes" id="UP000219636"/>
    </source>
</evidence>
<evidence type="ECO:0000256" key="8">
    <source>
        <dbReference type="ARBA" id="ARBA00025611"/>
    </source>
</evidence>
<evidence type="ECO:0000256" key="5">
    <source>
        <dbReference type="ARBA" id="ARBA00022695"/>
    </source>
</evidence>
<dbReference type="Pfam" id="PF01336">
    <property type="entry name" value="tRNA_anti-codon"/>
    <property type="match status" value="1"/>
</dbReference>
<dbReference type="GO" id="GO:0005737">
    <property type="term" value="C:cytoplasm"/>
    <property type="evidence" value="ECO:0007669"/>
    <property type="project" value="UniProtKB-SubCell"/>
</dbReference>
<dbReference type="SUPFAM" id="SSF50249">
    <property type="entry name" value="Nucleic acid-binding proteins"/>
    <property type="match status" value="1"/>
</dbReference>
<proteinExistence type="inferred from homology"/>
<reference evidence="16" key="1">
    <citation type="submission" date="2017-08" db="EMBL/GenBank/DDBJ databases">
        <authorList>
            <person name="Varghese N."/>
            <person name="Submissions S."/>
        </authorList>
    </citation>
    <scope>NUCLEOTIDE SEQUENCE [LARGE SCALE GENOMIC DNA]</scope>
    <source>
        <strain evidence="16">JC22</strain>
    </source>
</reference>
<comment type="function">
    <text evidence="8">DNA polymerase III is a complex, multichain enzyme responsible for most of the replicative synthesis in bacteria. This DNA polymerase also exhibits 3' to 5' exonuclease activity. The alpha chain is the DNA polymerase.</text>
</comment>